<dbReference type="EMBL" id="JAYERP010000001">
    <property type="protein sequence ID" value="MEA3570193.1"/>
    <property type="molecule type" value="Genomic_DNA"/>
</dbReference>
<name>A0ABU5PJS4_9BACL</name>
<evidence type="ECO:0000313" key="2">
    <source>
        <dbReference type="Proteomes" id="UP001292216"/>
    </source>
</evidence>
<keyword evidence="2" id="KW-1185">Reference proteome</keyword>
<reference evidence="1 2" key="1">
    <citation type="submission" date="2023-12" db="EMBL/GenBank/DDBJ databases">
        <title>Whole genome sequencing of Paenibacillus phoenicis isolated from the Phoenix Mars Lander spacecraft assembly facility.</title>
        <authorList>
            <person name="Garcia A."/>
            <person name="Venkateswaran K."/>
        </authorList>
    </citation>
    <scope>NUCLEOTIDE SEQUENCE [LARGE SCALE GENOMIC DNA]</scope>
    <source>
        <strain evidence="1 2">3PO2SA</strain>
    </source>
</reference>
<dbReference type="RefSeq" id="WP_323076944.1">
    <property type="nucleotide sequence ID" value="NZ_CBCSKM010000043.1"/>
</dbReference>
<sequence>MTTSQGVQLIVNLLGLKSEAPVNASDYFVLVKNDAWYAPAFSIAQNNGFDLDANVNPDKPMTREEFTHQLILGMEKHGDLPMINIDGDHLTVSYQGTVQLALVLGIATLDANNQFHPGDLIPALKLLS</sequence>
<organism evidence="1 2">
    <name type="scientific">Paenibacillus phoenicis</name>
    <dbReference type="NCBI Taxonomy" id="554117"/>
    <lineage>
        <taxon>Bacteria</taxon>
        <taxon>Bacillati</taxon>
        <taxon>Bacillota</taxon>
        <taxon>Bacilli</taxon>
        <taxon>Bacillales</taxon>
        <taxon>Paenibacillaceae</taxon>
        <taxon>Paenibacillus</taxon>
    </lineage>
</organism>
<proteinExistence type="predicted"/>
<protein>
    <recommendedName>
        <fullName evidence="3">SLH domain-containing protein</fullName>
    </recommendedName>
</protein>
<accession>A0ABU5PJS4</accession>
<dbReference type="Proteomes" id="UP001292216">
    <property type="component" value="Unassembled WGS sequence"/>
</dbReference>
<comment type="caution">
    <text evidence="1">The sequence shown here is derived from an EMBL/GenBank/DDBJ whole genome shotgun (WGS) entry which is preliminary data.</text>
</comment>
<evidence type="ECO:0000313" key="1">
    <source>
        <dbReference type="EMBL" id="MEA3570193.1"/>
    </source>
</evidence>
<evidence type="ECO:0008006" key="3">
    <source>
        <dbReference type="Google" id="ProtNLM"/>
    </source>
</evidence>
<gene>
    <name evidence="1" type="ORF">U9M73_09280</name>
</gene>